<dbReference type="Proteomes" id="UP001139353">
    <property type="component" value="Unassembled WGS sequence"/>
</dbReference>
<reference evidence="1" key="1">
    <citation type="submission" date="2021-11" db="EMBL/GenBank/DDBJ databases">
        <title>BS-T2-15 a new species belonging to the Comamonadaceae family isolated from the soil of a French oak forest.</title>
        <authorList>
            <person name="Mieszkin S."/>
            <person name="Alain K."/>
        </authorList>
    </citation>
    <scope>NUCLEOTIDE SEQUENCE</scope>
    <source>
        <strain evidence="1">BS-T2-15</strain>
    </source>
</reference>
<sequence length="156" mass="16963">MTIAAGGSVEEFQVSYDFMLMRLSPMPSPGPVSERVSDEAAQQPIASLAPLRDAARSSALFAPDAIRIDGDERFTWKTPDGGQIEVSAVANVVSLRMHAHWSHAARLFELALGLWPDLVLLDLQQDQLHDPASFRVAIARNDSELADARARRDAGA</sequence>
<organism evidence="1 2">
    <name type="scientific">Scleromatobacter humisilvae</name>
    <dbReference type="NCBI Taxonomy" id="2897159"/>
    <lineage>
        <taxon>Bacteria</taxon>
        <taxon>Pseudomonadati</taxon>
        <taxon>Pseudomonadota</taxon>
        <taxon>Betaproteobacteria</taxon>
        <taxon>Burkholderiales</taxon>
        <taxon>Sphaerotilaceae</taxon>
        <taxon>Scleromatobacter</taxon>
    </lineage>
</organism>
<comment type="caution">
    <text evidence="1">The sequence shown here is derived from an EMBL/GenBank/DDBJ whole genome shotgun (WGS) entry which is preliminary data.</text>
</comment>
<evidence type="ECO:0000313" key="1">
    <source>
        <dbReference type="EMBL" id="MCK9685912.1"/>
    </source>
</evidence>
<accession>A0A9X1YKA1</accession>
<name>A0A9X1YKA1_9BURK</name>
<dbReference type="RefSeq" id="WP_275681950.1">
    <property type="nucleotide sequence ID" value="NZ_JAJLJH010000002.1"/>
</dbReference>
<proteinExistence type="predicted"/>
<keyword evidence="2" id="KW-1185">Reference proteome</keyword>
<evidence type="ECO:0000313" key="2">
    <source>
        <dbReference type="Proteomes" id="UP001139353"/>
    </source>
</evidence>
<dbReference type="AlphaFoldDB" id="A0A9X1YKA1"/>
<gene>
    <name evidence="1" type="ORF">LPC04_09350</name>
</gene>
<dbReference type="EMBL" id="JAJLJH010000002">
    <property type="protein sequence ID" value="MCK9685912.1"/>
    <property type="molecule type" value="Genomic_DNA"/>
</dbReference>
<protein>
    <submittedName>
        <fullName evidence="1">Uncharacterized protein</fullName>
    </submittedName>
</protein>